<name>A0A482WFK7_LAOST</name>
<comment type="caution">
    <text evidence="1">The sequence shown here is derived from an EMBL/GenBank/DDBJ whole genome shotgun (WGS) entry which is preliminary data.</text>
</comment>
<keyword evidence="2" id="KW-1185">Reference proteome</keyword>
<evidence type="ECO:0000313" key="1">
    <source>
        <dbReference type="EMBL" id="RZF32284.1"/>
    </source>
</evidence>
<proteinExistence type="predicted"/>
<dbReference type="Proteomes" id="UP000291343">
    <property type="component" value="Unassembled WGS sequence"/>
</dbReference>
<feature type="non-terminal residue" evidence="1">
    <location>
        <position position="1"/>
    </location>
</feature>
<dbReference type="EMBL" id="QKKF02037347">
    <property type="protein sequence ID" value="RZF32284.1"/>
    <property type="molecule type" value="Genomic_DNA"/>
</dbReference>
<protein>
    <submittedName>
        <fullName evidence="1">Uncharacterized protein</fullName>
    </submittedName>
</protein>
<gene>
    <name evidence="1" type="ORF">LSTR_LSTR015381</name>
</gene>
<sequence>LTEMQQQGGEELFTENEQVAKESVDTSLQSINLPIKRSTAKRQRLHNKNDAMVSEAYEVMKGMQEKLDRTNNDAIQVFSTGVAAKLRQIPNDRHKTSSAKRYRQLIV</sequence>
<reference evidence="1 2" key="1">
    <citation type="journal article" date="2017" name="Gigascience">
        <title>Genome sequence of the small brown planthopper, Laodelphax striatellus.</title>
        <authorList>
            <person name="Zhu J."/>
            <person name="Jiang F."/>
            <person name="Wang X."/>
            <person name="Yang P."/>
            <person name="Bao Y."/>
            <person name="Zhao W."/>
            <person name="Wang W."/>
            <person name="Lu H."/>
            <person name="Wang Q."/>
            <person name="Cui N."/>
            <person name="Li J."/>
            <person name="Chen X."/>
            <person name="Luo L."/>
            <person name="Yu J."/>
            <person name="Kang L."/>
            <person name="Cui F."/>
        </authorList>
    </citation>
    <scope>NUCLEOTIDE SEQUENCE [LARGE SCALE GENOMIC DNA]</scope>
    <source>
        <strain evidence="1">Lst14</strain>
    </source>
</reference>
<dbReference type="AlphaFoldDB" id="A0A482WFK7"/>
<dbReference type="OrthoDB" id="8881252at2759"/>
<organism evidence="1 2">
    <name type="scientific">Laodelphax striatellus</name>
    <name type="common">Small brown planthopper</name>
    <name type="synonym">Delphax striatella</name>
    <dbReference type="NCBI Taxonomy" id="195883"/>
    <lineage>
        <taxon>Eukaryota</taxon>
        <taxon>Metazoa</taxon>
        <taxon>Ecdysozoa</taxon>
        <taxon>Arthropoda</taxon>
        <taxon>Hexapoda</taxon>
        <taxon>Insecta</taxon>
        <taxon>Pterygota</taxon>
        <taxon>Neoptera</taxon>
        <taxon>Paraneoptera</taxon>
        <taxon>Hemiptera</taxon>
        <taxon>Auchenorrhyncha</taxon>
        <taxon>Fulgoroidea</taxon>
        <taxon>Delphacidae</taxon>
        <taxon>Criomorphinae</taxon>
        <taxon>Laodelphax</taxon>
    </lineage>
</organism>
<accession>A0A482WFK7</accession>
<dbReference type="InParanoid" id="A0A482WFK7"/>
<evidence type="ECO:0000313" key="2">
    <source>
        <dbReference type="Proteomes" id="UP000291343"/>
    </source>
</evidence>